<dbReference type="OrthoDB" id="2842408at2"/>
<evidence type="ECO:0000313" key="1">
    <source>
        <dbReference type="EMBL" id="OAB41254.1"/>
    </source>
</evidence>
<dbReference type="Proteomes" id="UP000077355">
    <property type="component" value="Unassembled WGS sequence"/>
</dbReference>
<name>A0A168JY04_9BACL</name>
<keyword evidence="2" id="KW-1185">Reference proteome</keyword>
<protein>
    <submittedName>
        <fullName evidence="1">Uncharacterized protein</fullName>
    </submittedName>
</protein>
<dbReference type="EMBL" id="LVJI01000048">
    <property type="protein sequence ID" value="OAB41254.1"/>
    <property type="molecule type" value="Genomic_DNA"/>
</dbReference>
<dbReference type="InterPro" id="IPR027417">
    <property type="entry name" value="P-loop_NTPase"/>
</dbReference>
<accession>A0A168JY04</accession>
<dbReference type="Gene3D" id="3.40.50.300">
    <property type="entry name" value="P-loop containing nucleotide triphosphate hydrolases"/>
    <property type="match status" value="1"/>
</dbReference>
<reference evidence="1 2" key="1">
    <citation type="submission" date="2016-03" db="EMBL/GenBank/DDBJ databases">
        <title>Draft genome sequence of Paenibacillus antarcticus CECT 5836.</title>
        <authorList>
            <person name="Shin S.-K."/>
            <person name="Yi H."/>
        </authorList>
    </citation>
    <scope>NUCLEOTIDE SEQUENCE [LARGE SCALE GENOMIC DNA]</scope>
    <source>
        <strain evidence="1 2">CECT 5836</strain>
    </source>
</reference>
<dbReference type="RefSeq" id="WP_068652844.1">
    <property type="nucleotide sequence ID" value="NZ_CP043611.1"/>
</dbReference>
<evidence type="ECO:0000313" key="2">
    <source>
        <dbReference type="Proteomes" id="UP000077355"/>
    </source>
</evidence>
<gene>
    <name evidence="1" type="ORF">PBAT_22150</name>
</gene>
<comment type="caution">
    <text evidence="1">The sequence shown here is derived from an EMBL/GenBank/DDBJ whole genome shotgun (WGS) entry which is preliminary data.</text>
</comment>
<proteinExistence type="predicted"/>
<dbReference type="AlphaFoldDB" id="A0A168JY04"/>
<sequence length="282" mass="31101">MSTVAFWSPLLGGSGSTVHAASVASMIGMEYRVRMLLGHGGAAGERVEEAFQTGKVALDHSFISMSDCGMDALERLCLNRRLNKENIRDYTVPLLPERLDFITGNAKKEGTLPGYRPTLLPSILSCANEYYELVLMDAGCGYEDLDSKGDGALLNNADLVVVSLTQNIQAIEAFFSGGQLPAALQHKPYIIVVGRYDHHSHCTLQNMKRRFGFKGSIHGIPYSTDLLDAWNMKALLPFIHRSRHLNSQHSAAPFYESIRSVAREIMEQLNLSNSVKKIEKGA</sequence>
<organism evidence="1 2">
    <name type="scientific">Paenibacillus antarcticus</name>
    <dbReference type="NCBI Taxonomy" id="253703"/>
    <lineage>
        <taxon>Bacteria</taxon>
        <taxon>Bacillati</taxon>
        <taxon>Bacillota</taxon>
        <taxon>Bacilli</taxon>
        <taxon>Bacillales</taxon>
        <taxon>Paenibacillaceae</taxon>
        <taxon>Paenibacillus</taxon>
    </lineage>
</organism>
<dbReference type="SUPFAM" id="SSF52540">
    <property type="entry name" value="P-loop containing nucleoside triphosphate hydrolases"/>
    <property type="match status" value="1"/>
</dbReference>